<dbReference type="EMBL" id="CP004353">
    <property type="protein sequence ID" value="AHI22097.1"/>
    <property type="molecule type" value="Genomic_DNA"/>
</dbReference>
<dbReference type="Proteomes" id="UP000019222">
    <property type="component" value="Chromosome"/>
</dbReference>
<evidence type="ECO:0000259" key="1">
    <source>
        <dbReference type="Pfam" id="PF14192"/>
    </source>
</evidence>
<reference evidence="2 3" key="1">
    <citation type="submission" date="2013-02" db="EMBL/GenBank/DDBJ databases">
        <title>The complete genome sequence of Corynebacterium vitaeruminis DSM 20294.</title>
        <authorList>
            <person name="Ruckert C."/>
            <person name="Albersmeier A."/>
            <person name="Kalinowski J."/>
        </authorList>
    </citation>
    <scope>NUCLEOTIDE SEQUENCE [LARGE SCALE GENOMIC DNA]</scope>
    <source>
        <strain evidence="3">ATCC 10234</strain>
    </source>
</reference>
<proteinExistence type="predicted"/>
<organism evidence="2 3">
    <name type="scientific">Corynebacterium vitaeruminis DSM 20294</name>
    <dbReference type="NCBI Taxonomy" id="1224164"/>
    <lineage>
        <taxon>Bacteria</taxon>
        <taxon>Bacillati</taxon>
        <taxon>Actinomycetota</taxon>
        <taxon>Actinomycetes</taxon>
        <taxon>Mycobacteriales</taxon>
        <taxon>Corynebacteriaceae</taxon>
        <taxon>Corynebacterium</taxon>
    </lineage>
</organism>
<protein>
    <recommendedName>
        <fullName evidence="1">DUF4314 domain-containing protein</fullName>
    </recommendedName>
</protein>
<dbReference type="STRING" id="1224164.B843_03530"/>
<keyword evidence="3" id="KW-1185">Reference proteome</keyword>
<dbReference type="InterPro" id="IPR025463">
    <property type="entry name" value="DUF4314"/>
</dbReference>
<evidence type="ECO:0000313" key="2">
    <source>
        <dbReference type="EMBL" id="AHI22097.1"/>
    </source>
</evidence>
<dbReference type="AlphaFoldDB" id="W5XYS5"/>
<name>W5XYS5_9CORY</name>
<dbReference type="PATRIC" id="fig|1224164.3.peg.700"/>
<sequence length="66" mass="7161">MRMNADGQRIRLVSTSDLYTRLAPGDEGAIMFVDDAGTVHVDWDCGSTLGRIPGEDARETLPESGH</sequence>
<accession>W5XYS5</accession>
<evidence type="ECO:0000313" key="3">
    <source>
        <dbReference type="Proteomes" id="UP000019222"/>
    </source>
</evidence>
<feature type="domain" description="DUF4314" evidence="1">
    <location>
        <begin position="6"/>
        <end position="57"/>
    </location>
</feature>
<dbReference type="KEGG" id="cvt:B843_03530"/>
<gene>
    <name evidence="2" type="ORF">B843_03530</name>
</gene>
<dbReference type="HOGENOM" id="CLU_179854_2_0_11"/>
<dbReference type="Pfam" id="PF14192">
    <property type="entry name" value="DUF4314"/>
    <property type="match status" value="1"/>
</dbReference>
<dbReference type="eggNOG" id="COG2105">
    <property type="taxonomic scope" value="Bacteria"/>
</dbReference>